<protein>
    <submittedName>
        <fullName evidence="1">Uncharacterized protein</fullName>
    </submittedName>
</protein>
<dbReference type="Proteomes" id="UP000886501">
    <property type="component" value="Unassembled WGS sequence"/>
</dbReference>
<evidence type="ECO:0000313" key="1">
    <source>
        <dbReference type="EMBL" id="KAF9645279.1"/>
    </source>
</evidence>
<reference evidence="1" key="1">
    <citation type="submission" date="2019-10" db="EMBL/GenBank/DDBJ databases">
        <authorList>
            <consortium name="DOE Joint Genome Institute"/>
            <person name="Kuo A."/>
            <person name="Miyauchi S."/>
            <person name="Kiss E."/>
            <person name="Drula E."/>
            <person name="Kohler A."/>
            <person name="Sanchez-Garcia M."/>
            <person name="Andreopoulos B."/>
            <person name="Barry K.W."/>
            <person name="Bonito G."/>
            <person name="Buee M."/>
            <person name="Carver A."/>
            <person name="Chen C."/>
            <person name="Cichocki N."/>
            <person name="Clum A."/>
            <person name="Culley D."/>
            <person name="Crous P.W."/>
            <person name="Fauchery L."/>
            <person name="Girlanda M."/>
            <person name="Hayes R."/>
            <person name="Keri Z."/>
            <person name="Labutti K."/>
            <person name="Lipzen A."/>
            <person name="Lombard V."/>
            <person name="Magnuson J."/>
            <person name="Maillard F."/>
            <person name="Morin E."/>
            <person name="Murat C."/>
            <person name="Nolan M."/>
            <person name="Ohm R."/>
            <person name="Pangilinan J."/>
            <person name="Pereira M."/>
            <person name="Perotto S."/>
            <person name="Peter M."/>
            <person name="Riley R."/>
            <person name="Sitrit Y."/>
            <person name="Stielow B."/>
            <person name="Szollosi G."/>
            <person name="Zifcakova L."/>
            <person name="Stursova M."/>
            <person name="Spatafora J.W."/>
            <person name="Tedersoo L."/>
            <person name="Vaario L.-M."/>
            <person name="Yamada A."/>
            <person name="Yan M."/>
            <person name="Wang P."/>
            <person name="Xu J."/>
            <person name="Bruns T."/>
            <person name="Baldrian P."/>
            <person name="Vilgalys R."/>
            <person name="Henrissat B."/>
            <person name="Grigoriev I.V."/>
            <person name="Hibbett D."/>
            <person name="Nagy L.G."/>
            <person name="Martin F.M."/>
        </authorList>
    </citation>
    <scope>NUCLEOTIDE SEQUENCE</scope>
    <source>
        <strain evidence="1">P2</strain>
    </source>
</reference>
<accession>A0ACB6Z6C2</accession>
<evidence type="ECO:0000313" key="2">
    <source>
        <dbReference type="Proteomes" id="UP000886501"/>
    </source>
</evidence>
<organism evidence="1 2">
    <name type="scientific">Thelephora ganbajun</name>
    <name type="common">Ganba fungus</name>
    <dbReference type="NCBI Taxonomy" id="370292"/>
    <lineage>
        <taxon>Eukaryota</taxon>
        <taxon>Fungi</taxon>
        <taxon>Dikarya</taxon>
        <taxon>Basidiomycota</taxon>
        <taxon>Agaricomycotina</taxon>
        <taxon>Agaricomycetes</taxon>
        <taxon>Thelephorales</taxon>
        <taxon>Thelephoraceae</taxon>
        <taxon>Thelephora</taxon>
    </lineage>
</organism>
<proteinExistence type="predicted"/>
<keyword evidence="2" id="KW-1185">Reference proteome</keyword>
<gene>
    <name evidence="1" type="ORF">BDM02DRAFT_3120507</name>
</gene>
<comment type="caution">
    <text evidence="1">The sequence shown here is derived from an EMBL/GenBank/DDBJ whole genome shotgun (WGS) entry which is preliminary data.</text>
</comment>
<name>A0ACB6Z6C2_THEGA</name>
<reference evidence="1" key="2">
    <citation type="journal article" date="2020" name="Nat. Commun.">
        <title>Large-scale genome sequencing of mycorrhizal fungi provides insights into the early evolution of symbiotic traits.</title>
        <authorList>
            <person name="Miyauchi S."/>
            <person name="Kiss E."/>
            <person name="Kuo A."/>
            <person name="Drula E."/>
            <person name="Kohler A."/>
            <person name="Sanchez-Garcia M."/>
            <person name="Morin E."/>
            <person name="Andreopoulos B."/>
            <person name="Barry K.W."/>
            <person name="Bonito G."/>
            <person name="Buee M."/>
            <person name="Carver A."/>
            <person name="Chen C."/>
            <person name="Cichocki N."/>
            <person name="Clum A."/>
            <person name="Culley D."/>
            <person name="Crous P.W."/>
            <person name="Fauchery L."/>
            <person name="Girlanda M."/>
            <person name="Hayes R.D."/>
            <person name="Keri Z."/>
            <person name="LaButti K."/>
            <person name="Lipzen A."/>
            <person name="Lombard V."/>
            <person name="Magnuson J."/>
            <person name="Maillard F."/>
            <person name="Murat C."/>
            <person name="Nolan M."/>
            <person name="Ohm R.A."/>
            <person name="Pangilinan J."/>
            <person name="Pereira M.F."/>
            <person name="Perotto S."/>
            <person name="Peter M."/>
            <person name="Pfister S."/>
            <person name="Riley R."/>
            <person name="Sitrit Y."/>
            <person name="Stielow J.B."/>
            <person name="Szollosi G."/>
            <person name="Zifcakova L."/>
            <person name="Stursova M."/>
            <person name="Spatafora J.W."/>
            <person name="Tedersoo L."/>
            <person name="Vaario L.M."/>
            <person name="Yamada A."/>
            <person name="Yan M."/>
            <person name="Wang P."/>
            <person name="Xu J."/>
            <person name="Bruns T."/>
            <person name="Baldrian P."/>
            <person name="Vilgalys R."/>
            <person name="Dunand C."/>
            <person name="Henrissat B."/>
            <person name="Grigoriev I.V."/>
            <person name="Hibbett D."/>
            <person name="Nagy L.G."/>
            <person name="Martin F.M."/>
        </authorList>
    </citation>
    <scope>NUCLEOTIDE SEQUENCE</scope>
    <source>
        <strain evidence="1">P2</strain>
    </source>
</reference>
<dbReference type="EMBL" id="MU118097">
    <property type="protein sequence ID" value="KAF9645279.1"/>
    <property type="molecule type" value="Genomic_DNA"/>
</dbReference>
<sequence length="151" mass="16965">MPEEGNTSPKGATAVLDLDDDMGFEGQRVPPDEDFLKQLRFFFPDALVLAALDIIDRDGVIKYMSPLQRIQYQVVGTKRNCYVFPGLPVWTDSGVNRYFCDCPAFTLSVLSAESNLMCKHLLATYLADKLGRAVERKLGFEEWAALISENH</sequence>